<evidence type="ECO:0000313" key="3">
    <source>
        <dbReference type="Proteomes" id="UP000316621"/>
    </source>
</evidence>
<accession>A0A4Y7KTB5</accession>
<feature type="compositionally biased region" description="Polar residues" evidence="1">
    <location>
        <begin position="20"/>
        <end position="32"/>
    </location>
</feature>
<proteinExistence type="predicted"/>
<dbReference type="AlphaFoldDB" id="A0A4Y7KTB5"/>
<name>A0A4Y7KTB5_PAPSO</name>
<evidence type="ECO:0000256" key="1">
    <source>
        <dbReference type="SAM" id="MobiDB-lite"/>
    </source>
</evidence>
<evidence type="ECO:0000313" key="2">
    <source>
        <dbReference type="EMBL" id="RZC75351.1"/>
    </source>
</evidence>
<dbReference type="EMBL" id="CM010722">
    <property type="protein sequence ID" value="RZC75351.1"/>
    <property type="molecule type" value="Genomic_DNA"/>
</dbReference>
<dbReference type="Gramene" id="RZC75351">
    <property type="protein sequence ID" value="RZC75351"/>
    <property type="gene ID" value="C5167_050827"/>
</dbReference>
<reference evidence="2 3" key="1">
    <citation type="journal article" date="2018" name="Science">
        <title>The opium poppy genome and morphinan production.</title>
        <authorList>
            <person name="Guo L."/>
            <person name="Winzer T."/>
            <person name="Yang X."/>
            <person name="Li Y."/>
            <person name="Ning Z."/>
            <person name="He Z."/>
            <person name="Teodor R."/>
            <person name="Lu Y."/>
            <person name="Bowser T.A."/>
            <person name="Graham I.A."/>
            <person name="Ye K."/>
        </authorList>
    </citation>
    <scope>NUCLEOTIDE SEQUENCE [LARGE SCALE GENOMIC DNA]</scope>
    <source>
        <strain evidence="3">cv. HN1</strain>
        <tissue evidence="2">Leaves</tissue>
    </source>
</reference>
<dbReference type="STRING" id="3469.A0A4Y7KTB5"/>
<protein>
    <submittedName>
        <fullName evidence="2">Uncharacterized protein</fullName>
    </submittedName>
</protein>
<keyword evidence="3" id="KW-1185">Reference proteome</keyword>
<dbReference type="Proteomes" id="UP000316621">
    <property type="component" value="Chromosome 8"/>
</dbReference>
<sequence>MNRQKSILSYMQKKQEDQKSTIPSNANNFPCQSQKQNQTRFEQFGMGKNNLEDDFVVVGTDTPPEKLPRKILPSNFKANHPDAAGAAGSSLFSRTKVIVVYLIVHRKLAKMMMDYLNNKHL</sequence>
<organism evidence="2 3">
    <name type="scientific">Papaver somniferum</name>
    <name type="common">Opium poppy</name>
    <dbReference type="NCBI Taxonomy" id="3469"/>
    <lineage>
        <taxon>Eukaryota</taxon>
        <taxon>Viridiplantae</taxon>
        <taxon>Streptophyta</taxon>
        <taxon>Embryophyta</taxon>
        <taxon>Tracheophyta</taxon>
        <taxon>Spermatophyta</taxon>
        <taxon>Magnoliopsida</taxon>
        <taxon>Ranunculales</taxon>
        <taxon>Papaveraceae</taxon>
        <taxon>Papaveroideae</taxon>
        <taxon>Papaver</taxon>
    </lineage>
</organism>
<gene>
    <name evidence="2" type="ORF">C5167_050827</name>
</gene>
<feature type="region of interest" description="Disordered" evidence="1">
    <location>
        <begin position="1"/>
        <end position="32"/>
    </location>
</feature>